<dbReference type="EMBL" id="JAFNEN010000483">
    <property type="protein sequence ID" value="KAG8182011.1"/>
    <property type="molecule type" value="Genomic_DNA"/>
</dbReference>
<accession>A0AAV6UFI6</accession>
<sequence length="104" mass="12233">MDNSVNRPLLKQARPFVFGYESQLQIRLDGSRNEYVSLQQAYFSEEVIGEDLSLAVSYPWRRETERSIKLLLQREQSTLRCWETSYRENNVSLKRDIAYARPAG</sequence>
<dbReference type="Proteomes" id="UP000827092">
    <property type="component" value="Unassembled WGS sequence"/>
</dbReference>
<keyword evidence="2" id="KW-1185">Reference proteome</keyword>
<proteinExistence type="predicted"/>
<evidence type="ECO:0000313" key="2">
    <source>
        <dbReference type="Proteomes" id="UP000827092"/>
    </source>
</evidence>
<gene>
    <name evidence="1" type="ORF">JTE90_013943</name>
</gene>
<organism evidence="1 2">
    <name type="scientific">Oedothorax gibbosus</name>
    <dbReference type="NCBI Taxonomy" id="931172"/>
    <lineage>
        <taxon>Eukaryota</taxon>
        <taxon>Metazoa</taxon>
        <taxon>Ecdysozoa</taxon>
        <taxon>Arthropoda</taxon>
        <taxon>Chelicerata</taxon>
        <taxon>Arachnida</taxon>
        <taxon>Araneae</taxon>
        <taxon>Araneomorphae</taxon>
        <taxon>Entelegynae</taxon>
        <taxon>Araneoidea</taxon>
        <taxon>Linyphiidae</taxon>
        <taxon>Erigoninae</taxon>
        <taxon>Oedothorax</taxon>
    </lineage>
</organism>
<reference evidence="1 2" key="1">
    <citation type="journal article" date="2022" name="Nat. Ecol. Evol.">
        <title>A masculinizing supergene underlies an exaggerated male reproductive morph in a spider.</title>
        <authorList>
            <person name="Hendrickx F."/>
            <person name="De Corte Z."/>
            <person name="Sonet G."/>
            <person name="Van Belleghem S.M."/>
            <person name="Kostlbacher S."/>
            <person name="Vangestel C."/>
        </authorList>
    </citation>
    <scope>NUCLEOTIDE SEQUENCE [LARGE SCALE GENOMIC DNA]</scope>
    <source>
        <strain evidence="1">W744_W776</strain>
    </source>
</reference>
<name>A0AAV6UFI6_9ARAC</name>
<protein>
    <submittedName>
        <fullName evidence="1">Uncharacterized protein</fullName>
    </submittedName>
</protein>
<comment type="caution">
    <text evidence="1">The sequence shown here is derived from an EMBL/GenBank/DDBJ whole genome shotgun (WGS) entry which is preliminary data.</text>
</comment>
<evidence type="ECO:0000313" key="1">
    <source>
        <dbReference type="EMBL" id="KAG8182011.1"/>
    </source>
</evidence>
<dbReference type="AlphaFoldDB" id="A0AAV6UFI6"/>